<dbReference type="PANTHER" id="PTHR30055:SF234">
    <property type="entry name" value="HTH-TYPE TRANSCRIPTIONAL REGULATOR BETI"/>
    <property type="match status" value="1"/>
</dbReference>
<protein>
    <submittedName>
        <fullName evidence="6">DNA-binding transcriptional repressor AcrR</fullName>
    </submittedName>
</protein>
<dbReference type="SUPFAM" id="SSF46689">
    <property type="entry name" value="Homeodomain-like"/>
    <property type="match status" value="1"/>
</dbReference>
<keyword evidence="7" id="KW-1185">Reference proteome</keyword>
<dbReference type="Gene3D" id="1.10.357.10">
    <property type="entry name" value="Tetracycline Repressor, domain 2"/>
    <property type="match status" value="1"/>
</dbReference>
<keyword evidence="2 4" id="KW-0238">DNA-binding</keyword>
<keyword evidence="3" id="KW-0804">Transcription</keyword>
<dbReference type="EMBL" id="SJPM01000015">
    <property type="protein sequence ID" value="TWT91353.1"/>
    <property type="molecule type" value="Genomic_DNA"/>
</dbReference>
<sequence>MPQTTLTPKQREIRLRGSRILDCAYPMVREGGLNAVSMDAIARAMKCTRGTIYNHFPNKEDVLLAMATRSVQRRMQLFHFAAGLGRNSRERCAAIGIAAEVYVDTMPDDFSVEQITRHDPLWQKTSPKRREVLQQSEHACIASVGGVIEAAIDEGDLVLPDQPKAKRAAYRRDLVERLVFGLWSLVYGGLVLEQTGRLIGQPDSEETGGIHQPRQAIRRNCNALLDDANWRPLYDPKQYAAFVRRIQPEVIRHAAVVRETTGLSTFDQESAE</sequence>
<dbReference type="AlphaFoldDB" id="A0A5C5ZYI6"/>
<comment type="caution">
    <text evidence="6">The sequence shown here is derived from an EMBL/GenBank/DDBJ whole genome shotgun (WGS) entry which is preliminary data.</text>
</comment>
<dbReference type="RefSeq" id="WP_231603560.1">
    <property type="nucleotide sequence ID" value="NZ_SJPM01000015.1"/>
</dbReference>
<evidence type="ECO:0000259" key="5">
    <source>
        <dbReference type="PROSITE" id="PS50977"/>
    </source>
</evidence>
<evidence type="ECO:0000313" key="6">
    <source>
        <dbReference type="EMBL" id="TWT91353.1"/>
    </source>
</evidence>
<evidence type="ECO:0000256" key="1">
    <source>
        <dbReference type="ARBA" id="ARBA00023015"/>
    </source>
</evidence>
<dbReference type="InterPro" id="IPR009057">
    <property type="entry name" value="Homeodomain-like_sf"/>
</dbReference>
<evidence type="ECO:0000256" key="3">
    <source>
        <dbReference type="ARBA" id="ARBA00023163"/>
    </source>
</evidence>
<dbReference type="Pfam" id="PF00440">
    <property type="entry name" value="TetR_N"/>
    <property type="match status" value="1"/>
</dbReference>
<dbReference type="PROSITE" id="PS50977">
    <property type="entry name" value="HTH_TETR_2"/>
    <property type="match status" value="1"/>
</dbReference>
<dbReference type="Proteomes" id="UP000316213">
    <property type="component" value="Unassembled WGS sequence"/>
</dbReference>
<feature type="DNA-binding region" description="H-T-H motif" evidence="4">
    <location>
        <begin position="37"/>
        <end position="56"/>
    </location>
</feature>
<accession>A0A5C5ZYI6</accession>
<dbReference type="PRINTS" id="PR00455">
    <property type="entry name" value="HTHTETR"/>
</dbReference>
<evidence type="ECO:0000313" key="7">
    <source>
        <dbReference type="Proteomes" id="UP000316213"/>
    </source>
</evidence>
<name>A0A5C5ZYI6_9BACT</name>
<gene>
    <name evidence="6" type="ORF">Pla100_52010</name>
</gene>
<dbReference type="GO" id="GO:0000976">
    <property type="term" value="F:transcription cis-regulatory region binding"/>
    <property type="evidence" value="ECO:0007669"/>
    <property type="project" value="TreeGrafter"/>
</dbReference>
<feature type="domain" description="HTH tetR-type" evidence="5">
    <location>
        <begin position="14"/>
        <end position="74"/>
    </location>
</feature>
<dbReference type="PANTHER" id="PTHR30055">
    <property type="entry name" value="HTH-TYPE TRANSCRIPTIONAL REGULATOR RUTR"/>
    <property type="match status" value="1"/>
</dbReference>
<keyword evidence="1" id="KW-0805">Transcription regulation</keyword>
<dbReference type="GO" id="GO:0003700">
    <property type="term" value="F:DNA-binding transcription factor activity"/>
    <property type="evidence" value="ECO:0007669"/>
    <property type="project" value="TreeGrafter"/>
</dbReference>
<organism evidence="6 7">
    <name type="scientific">Neorhodopirellula pilleata</name>
    <dbReference type="NCBI Taxonomy" id="2714738"/>
    <lineage>
        <taxon>Bacteria</taxon>
        <taxon>Pseudomonadati</taxon>
        <taxon>Planctomycetota</taxon>
        <taxon>Planctomycetia</taxon>
        <taxon>Pirellulales</taxon>
        <taxon>Pirellulaceae</taxon>
        <taxon>Neorhodopirellula</taxon>
    </lineage>
</organism>
<evidence type="ECO:0000256" key="4">
    <source>
        <dbReference type="PROSITE-ProRule" id="PRU00335"/>
    </source>
</evidence>
<evidence type="ECO:0000256" key="2">
    <source>
        <dbReference type="ARBA" id="ARBA00023125"/>
    </source>
</evidence>
<dbReference type="InterPro" id="IPR001647">
    <property type="entry name" value="HTH_TetR"/>
</dbReference>
<dbReference type="InterPro" id="IPR050109">
    <property type="entry name" value="HTH-type_TetR-like_transc_reg"/>
</dbReference>
<proteinExistence type="predicted"/>
<reference evidence="6 7" key="1">
    <citation type="submission" date="2019-02" db="EMBL/GenBank/DDBJ databases">
        <title>Deep-cultivation of Planctomycetes and their phenomic and genomic characterization uncovers novel biology.</title>
        <authorList>
            <person name="Wiegand S."/>
            <person name="Jogler M."/>
            <person name="Boedeker C."/>
            <person name="Pinto D."/>
            <person name="Vollmers J."/>
            <person name="Rivas-Marin E."/>
            <person name="Kohn T."/>
            <person name="Peeters S.H."/>
            <person name="Heuer A."/>
            <person name="Rast P."/>
            <person name="Oberbeckmann S."/>
            <person name="Bunk B."/>
            <person name="Jeske O."/>
            <person name="Meyerdierks A."/>
            <person name="Storesund J.E."/>
            <person name="Kallscheuer N."/>
            <person name="Luecker S."/>
            <person name="Lage O.M."/>
            <person name="Pohl T."/>
            <person name="Merkel B.J."/>
            <person name="Hornburger P."/>
            <person name="Mueller R.-W."/>
            <person name="Bruemmer F."/>
            <person name="Labrenz M."/>
            <person name="Spormann A.M."/>
            <person name="Op Den Camp H."/>
            <person name="Overmann J."/>
            <person name="Amann R."/>
            <person name="Jetten M.S.M."/>
            <person name="Mascher T."/>
            <person name="Medema M.H."/>
            <person name="Devos D.P."/>
            <person name="Kaster A.-K."/>
            <person name="Ovreas L."/>
            <person name="Rohde M."/>
            <person name="Galperin M.Y."/>
            <person name="Jogler C."/>
        </authorList>
    </citation>
    <scope>NUCLEOTIDE SEQUENCE [LARGE SCALE GENOMIC DNA]</scope>
    <source>
        <strain evidence="6 7">Pla100</strain>
    </source>
</reference>